<proteinExistence type="predicted"/>
<evidence type="ECO:0000313" key="2">
    <source>
        <dbReference type="EMBL" id="CEM10223.1"/>
    </source>
</evidence>
<organism evidence="2">
    <name type="scientific">Chromera velia CCMP2878</name>
    <dbReference type="NCBI Taxonomy" id="1169474"/>
    <lineage>
        <taxon>Eukaryota</taxon>
        <taxon>Sar</taxon>
        <taxon>Alveolata</taxon>
        <taxon>Colpodellida</taxon>
        <taxon>Chromeraceae</taxon>
        <taxon>Chromera</taxon>
    </lineage>
</organism>
<sequence length="244" mass="26194">MTAAGFEAGVRRPSPRASPLAGTPGGRRLVGGSKRADGTLRMEEGGDSAPQSDLLLRLLCRLSLYAGPLWFSHTAEQTEMISLLSLIPRPHTKVERQLHDHNVFAGEACFFPAQAHAYGQWLDSERPFDQPDGLIGKPLQGLGRRYAAEVDAAGRVCWWEKSPKEFVERIVEARGQGKRLEQSHVGSLLQGGTRVLGLPGAPASEVEEEQAAARAAEEEKKGDERMEGGESSSSSSSSSSASSS</sequence>
<evidence type="ECO:0000256" key="1">
    <source>
        <dbReference type="SAM" id="MobiDB-lite"/>
    </source>
</evidence>
<protein>
    <submittedName>
        <fullName evidence="2">Uncharacterized protein</fullName>
    </submittedName>
</protein>
<dbReference type="VEuPathDB" id="CryptoDB:Cvel_16144"/>
<reference evidence="2" key="1">
    <citation type="submission" date="2014-11" db="EMBL/GenBank/DDBJ databases">
        <authorList>
            <person name="Otto D Thomas"/>
            <person name="Naeem Raeece"/>
        </authorList>
    </citation>
    <scope>NUCLEOTIDE SEQUENCE</scope>
</reference>
<accession>A0A0G4FC94</accession>
<feature type="region of interest" description="Disordered" evidence="1">
    <location>
        <begin position="191"/>
        <end position="244"/>
    </location>
</feature>
<dbReference type="AlphaFoldDB" id="A0A0G4FC94"/>
<name>A0A0G4FC94_9ALVE</name>
<dbReference type="EMBL" id="CDMZ01000253">
    <property type="protein sequence ID" value="CEM10223.1"/>
    <property type="molecule type" value="Genomic_DNA"/>
</dbReference>
<feature type="compositionally biased region" description="Low complexity" evidence="1">
    <location>
        <begin position="231"/>
        <end position="244"/>
    </location>
</feature>
<feature type="region of interest" description="Disordered" evidence="1">
    <location>
        <begin position="1"/>
        <end position="33"/>
    </location>
</feature>
<feature type="compositionally biased region" description="Basic and acidic residues" evidence="1">
    <location>
        <begin position="215"/>
        <end position="228"/>
    </location>
</feature>
<gene>
    <name evidence="2" type="ORF">Cvel_16144</name>
</gene>